<organism evidence="3 4">
    <name type="scientific">Hydnum rufescens UP504</name>
    <dbReference type="NCBI Taxonomy" id="1448309"/>
    <lineage>
        <taxon>Eukaryota</taxon>
        <taxon>Fungi</taxon>
        <taxon>Dikarya</taxon>
        <taxon>Basidiomycota</taxon>
        <taxon>Agaricomycotina</taxon>
        <taxon>Agaricomycetes</taxon>
        <taxon>Cantharellales</taxon>
        <taxon>Hydnaceae</taxon>
        <taxon>Hydnum</taxon>
    </lineage>
</organism>
<evidence type="ECO:0000256" key="1">
    <source>
        <dbReference type="ARBA" id="ARBA00006484"/>
    </source>
</evidence>
<gene>
    <name evidence="3" type="ORF">BS47DRAFT_1392078</name>
</gene>
<dbReference type="InterPro" id="IPR036291">
    <property type="entry name" value="NAD(P)-bd_dom_sf"/>
</dbReference>
<evidence type="ECO:0000313" key="4">
    <source>
        <dbReference type="Proteomes" id="UP000886523"/>
    </source>
</evidence>
<dbReference type="PANTHER" id="PTHR24320">
    <property type="entry name" value="RETINOL DEHYDROGENASE"/>
    <property type="match status" value="1"/>
</dbReference>
<dbReference type="GO" id="GO:0016491">
    <property type="term" value="F:oxidoreductase activity"/>
    <property type="evidence" value="ECO:0007669"/>
    <property type="project" value="UniProtKB-KW"/>
</dbReference>
<accession>A0A9P6AZZ8</accession>
<dbReference type="PRINTS" id="PR00081">
    <property type="entry name" value="GDHRDH"/>
</dbReference>
<keyword evidence="4" id="KW-1185">Reference proteome</keyword>
<keyword evidence="2" id="KW-0560">Oxidoreductase</keyword>
<sequence length="328" mass="35394">MAATTFGPKTTGAEVAETLREEIAGKNLIITGTSLGGLGAEIAHVLAKYANLVVVAGPSDERQQLTIDSIKAALPSANVRKLILDLSSFDAIRAAAAEVNAYSEPIHVLINNAASKMGPYTETKDGHENHFGVDHLGHFLFTLSILPRIRAARSPSYSPRILNVSSTAHRRVGVRFDDVSFDRGKAFKTMPAYAQAKTANVLFTKELAKRLKGQGILVYNVDPGLVWTNLARTIPKEHLIAIGDWNAFIVAHDHSPTPIQGNERRGRATPCHIIAAFDPSLKGHSGSYLADCQLQNESVAPHASDPVLAKKLWTLSEELLGESFPISP</sequence>
<dbReference type="InterPro" id="IPR002347">
    <property type="entry name" value="SDR_fam"/>
</dbReference>
<dbReference type="Proteomes" id="UP000886523">
    <property type="component" value="Unassembled WGS sequence"/>
</dbReference>
<evidence type="ECO:0000256" key="2">
    <source>
        <dbReference type="ARBA" id="ARBA00023002"/>
    </source>
</evidence>
<proteinExistence type="inferred from homology"/>
<protein>
    <recommendedName>
        <fullName evidence="5">NAD(P)-binding protein</fullName>
    </recommendedName>
</protein>
<comment type="similarity">
    <text evidence="1">Belongs to the short-chain dehydrogenases/reductases (SDR) family.</text>
</comment>
<evidence type="ECO:0008006" key="5">
    <source>
        <dbReference type="Google" id="ProtNLM"/>
    </source>
</evidence>
<dbReference type="SUPFAM" id="SSF51735">
    <property type="entry name" value="NAD(P)-binding Rossmann-fold domains"/>
    <property type="match status" value="1"/>
</dbReference>
<dbReference type="AlphaFoldDB" id="A0A9P6AZZ8"/>
<dbReference type="OrthoDB" id="191139at2759"/>
<reference evidence="3" key="1">
    <citation type="journal article" date="2020" name="Nat. Commun.">
        <title>Large-scale genome sequencing of mycorrhizal fungi provides insights into the early evolution of symbiotic traits.</title>
        <authorList>
            <person name="Miyauchi S."/>
            <person name="Kiss E."/>
            <person name="Kuo A."/>
            <person name="Drula E."/>
            <person name="Kohler A."/>
            <person name="Sanchez-Garcia M."/>
            <person name="Morin E."/>
            <person name="Andreopoulos B."/>
            <person name="Barry K.W."/>
            <person name="Bonito G."/>
            <person name="Buee M."/>
            <person name="Carver A."/>
            <person name="Chen C."/>
            <person name="Cichocki N."/>
            <person name="Clum A."/>
            <person name="Culley D."/>
            <person name="Crous P.W."/>
            <person name="Fauchery L."/>
            <person name="Girlanda M."/>
            <person name="Hayes R.D."/>
            <person name="Keri Z."/>
            <person name="LaButti K."/>
            <person name="Lipzen A."/>
            <person name="Lombard V."/>
            <person name="Magnuson J."/>
            <person name="Maillard F."/>
            <person name="Murat C."/>
            <person name="Nolan M."/>
            <person name="Ohm R.A."/>
            <person name="Pangilinan J."/>
            <person name="Pereira M.F."/>
            <person name="Perotto S."/>
            <person name="Peter M."/>
            <person name="Pfister S."/>
            <person name="Riley R."/>
            <person name="Sitrit Y."/>
            <person name="Stielow J.B."/>
            <person name="Szollosi G."/>
            <person name="Zifcakova L."/>
            <person name="Stursova M."/>
            <person name="Spatafora J.W."/>
            <person name="Tedersoo L."/>
            <person name="Vaario L.M."/>
            <person name="Yamada A."/>
            <person name="Yan M."/>
            <person name="Wang P."/>
            <person name="Xu J."/>
            <person name="Bruns T."/>
            <person name="Baldrian P."/>
            <person name="Vilgalys R."/>
            <person name="Dunand C."/>
            <person name="Henrissat B."/>
            <person name="Grigoriev I.V."/>
            <person name="Hibbett D."/>
            <person name="Nagy L.G."/>
            <person name="Martin F.M."/>
        </authorList>
    </citation>
    <scope>NUCLEOTIDE SEQUENCE</scope>
    <source>
        <strain evidence="3">UP504</strain>
    </source>
</reference>
<name>A0A9P6AZZ8_9AGAM</name>
<dbReference type="Gene3D" id="3.40.50.720">
    <property type="entry name" value="NAD(P)-binding Rossmann-like Domain"/>
    <property type="match status" value="1"/>
</dbReference>
<dbReference type="EMBL" id="MU128956">
    <property type="protein sequence ID" value="KAF9514817.1"/>
    <property type="molecule type" value="Genomic_DNA"/>
</dbReference>
<comment type="caution">
    <text evidence="3">The sequence shown here is derived from an EMBL/GenBank/DDBJ whole genome shotgun (WGS) entry which is preliminary data.</text>
</comment>
<dbReference type="PANTHER" id="PTHR24320:SF283">
    <property type="entry name" value="RETINOL DEHYDROGENASE 11"/>
    <property type="match status" value="1"/>
</dbReference>
<evidence type="ECO:0000313" key="3">
    <source>
        <dbReference type="EMBL" id="KAF9514817.1"/>
    </source>
</evidence>
<dbReference type="Pfam" id="PF13561">
    <property type="entry name" value="adh_short_C2"/>
    <property type="match status" value="1"/>
</dbReference>